<dbReference type="PRINTS" id="PR00081">
    <property type="entry name" value="GDHRDH"/>
</dbReference>
<reference evidence="2" key="1">
    <citation type="journal article" date="2024" name="Antonie Van Leeuwenhoek">
        <title>Bradyrhizobium ontarionense sp. nov., a novel bacterial symbiont isolated from Aeschynomene indica (Indian jointvetch), harbours photosynthesis, nitrogen fixation and nitrous oxide (N2O) reductase genes.</title>
        <authorList>
            <person name="Bromfield E.S.P."/>
            <person name="Cloutier S."/>
        </authorList>
    </citation>
    <scope>NUCLEOTIDE SEQUENCE</scope>
    <source>
        <strain evidence="2">A19</strain>
    </source>
</reference>
<proteinExistence type="predicted"/>
<evidence type="ECO:0000313" key="2">
    <source>
        <dbReference type="EMBL" id="UFZ03920.1"/>
    </source>
</evidence>
<dbReference type="EMBL" id="CP088156">
    <property type="protein sequence ID" value="UFZ03920.1"/>
    <property type="molecule type" value="Genomic_DNA"/>
</dbReference>
<dbReference type="SUPFAM" id="SSF51735">
    <property type="entry name" value="NAD(P)-binding Rossmann-fold domains"/>
    <property type="match status" value="1"/>
</dbReference>
<dbReference type="PANTHER" id="PTHR43157">
    <property type="entry name" value="PHOSPHATIDYLINOSITOL-GLYCAN BIOSYNTHESIS CLASS F PROTEIN-RELATED"/>
    <property type="match status" value="1"/>
</dbReference>
<keyword evidence="1" id="KW-0560">Oxidoreductase</keyword>
<dbReference type="InterPro" id="IPR036291">
    <property type="entry name" value="NAD(P)-bd_dom_sf"/>
</dbReference>
<dbReference type="Proteomes" id="UP001431010">
    <property type="component" value="Chromosome"/>
</dbReference>
<keyword evidence="3" id="KW-1185">Reference proteome</keyword>
<dbReference type="PANTHER" id="PTHR43157:SF31">
    <property type="entry name" value="PHOSPHATIDYLINOSITOL-GLYCAN BIOSYNTHESIS CLASS F PROTEIN"/>
    <property type="match status" value="1"/>
</dbReference>
<accession>A0ABY3R987</accession>
<dbReference type="Gene3D" id="3.40.50.720">
    <property type="entry name" value="NAD(P)-binding Rossmann-like Domain"/>
    <property type="match status" value="1"/>
</dbReference>
<evidence type="ECO:0000256" key="1">
    <source>
        <dbReference type="ARBA" id="ARBA00023002"/>
    </source>
</evidence>
<dbReference type="InterPro" id="IPR002347">
    <property type="entry name" value="SDR_fam"/>
</dbReference>
<dbReference type="Pfam" id="PF00106">
    <property type="entry name" value="adh_short"/>
    <property type="match status" value="1"/>
</dbReference>
<sequence length="291" mass="31748">MASANGTAVSRTIVVTGASDGIGAAAARKLHQDGHEVVVVGRSPQKTAAVARDIGARHFVADFARLDDVRRLAADLDREYPRIDVLANNAGGIFGDRAKTVDGFELTFQVNHLAPFLLTRLLLDKLIASRAAIIQTSSSAAWFGRLDLADLDLDKNFSAMRAYCASKLENVLFTRELHRRYHARGISAAAFHPGVIASNFAADSDSFIRILTQWGRMFLRSPAQGADQLVWLAESAPGEGWTSGTFYAKRKVFSRRHSQAHDGALARRLWDRSEQLLDPVPTAARAALRAV</sequence>
<gene>
    <name evidence="2" type="ORF">LQG66_32790</name>
</gene>
<protein>
    <submittedName>
        <fullName evidence="2">SDR family NAD(P)-dependent oxidoreductase</fullName>
    </submittedName>
</protein>
<organism evidence="2 3">
    <name type="scientific">Bradyrhizobium ontarionense</name>
    <dbReference type="NCBI Taxonomy" id="2898149"/>
    <lineage>
        <taxon>Bacteria</taxon>
        <taxon>Pseudomonadati</taxon>
        <taxon>Pseudomonadota</taxon>
        <taxon>Alphaproteobacteria</taxon>
        <taxon>Hyphomicrobiales</taxon>
        <taxon>Nitrobacteraceae</taxon>
        <taxon>Bradyrhizobium</taxon>
    </lineage>
</organism>
<evidence type="ECO:0000313" key="3">
    <source>
        <dbReference type="Proteomes" id="UP001431010"/>
    </source>
</evidence>
<name>A0ABY3R987_9BRAD</name>
<dbReference type="RefSeq" id="WP_231319933.1">
    <property type="nucleotide sequence ID" value="NZ_CP088156.1"/>
</dbReference>